<organism evidence="4 5">
    <name type="scientific">[Eubacterium] siraeum</name>
    <dbReference type="NCBI Taxonomy" id="39492"/>
    <lineage>
        <taxon>Bacteria</taxon>
        <taxon>Bacillati</taxon>
        <taxon>Bacillota</taxon>
        <taxon>Clostridia</taxon>
        <taxon>Eubacteriales</taxon>
        <taxon>Oscillospiraceae</taxon>
        <taxon>Oscillospiraceae incertae sedis</taxon>
    </lineage>
</organism>
<sequence length="411" mass="44897">MKRKFTSLTLTSAILISALSLSACQSEKSLETTDLMTGIKAASHETVKPDDAFKSAYGNFSVELLKKCFDSKSNTLISPLSVSSALAMTANGANGQTKDEMEKVLGSGMPLDELNKYLSSFSGSLTSGEGFKLKNANSIWFIKDNNFNVNNEFLQTNADFYHAEIYKRAYNSEIVNDINNWVSEHTDGMIDKLLDNGDALSNIALINATVFDAKWENYYYDNFVEDGTFTDANGNEQSVTMLISEESEYINGDNCTGFIKKYKGGKYGFAAILPDSNVSISDFVGLLNGDKLFKMLQNAKSTNVVAKMPKFEYEYSAELSEALKALGMPTAFSDSADFSGISGDKLLISDVLHKTKISVTEEGTRAVAATGVVMSAAPDGDKQVILNRPFMYMILDNETMLPLFAGVYTGI</sequence>
<evidence type="ECO:0000256" key="1">
    <source>
        <dbReference type="RuleBase" id="RU000411"/>
    </source>
</evidence>
<dbReference type="InterPro" id="IPR042185">
    <property type="entry name" value="Serpin_sf_2"/>
</dbReference>
<proteinExistence type="inferred from homology"/>
<protein>
    <submittedName>
        <fullName evidence="4">Serpin family protein</fullName>
    </submittedName>
</protein>
<comment type="similarity">
    <text evidence="1">Belongs to the serpin family.</text>
</comment>
<dbReference type="Gene3D" id="2.30.39.10">
    <property type="entry name" value="Alpha-1-antitrypsin, domain 1"/>
    <property type="match status" value="1"/>
</dbReference>
<dbReference type="InterPro" id="IPR023796">
    <property type="entry name" value="Serpin_dom"/>
</dbReference>
<dbReference type="AlphaFoldDB" id="A0AAW6D6W9"/>
<dbReference type="SMART" id="SM00093">
    <property type="entry name" value="SERPIN"/>
    <property type="match status" value="1"/>
</dbReference>
<feature type="signal peptide" evidence="2">
    <location>
        <begin position="1"/>
        <end position="23"/>
    </location>
</feature>
<accession>A0AAW6D6W9</accession>
<dbReference type="InterPro" id="IPR000215">
    <property type="entry name" value="Serpin_fam"/>
</dbReference>
<dbReference type="Pfam" id="PF00079">
    <property type="entry name" value="Serpin"/>
    <property type="match status" value="1"/>
</dbReference>
<dbReference type="EMBL" id="JAQLXW010000030">
    <property type="protein sequence ID" value="MDB8004918.1"/>
    <property type="molecule type" value="Genomic_DNA"/>
</dbReference>
<name>A0AAW6D6W9_9FIRM</name>
<dbReference type="PANTHER" id="PTHR11461:SF211">
    <property type="entry name" value="GH10112P-RELATED"/>
    <property type="match status" value="1"/>
</dbReference>
<evidence type="ECO:0000313" key="4">
    <source>
        <dbReference type="EMBL" id="MDB8004918.1"/>
    </source>
</evidence>
<dbReference type="PROSITE" id="PS00284">
    <property type="entry name" value="SERPIN"/>
    <property type="match status" value="1"/>
</dbReference>
<dbReference type="PROSITE" id="PS51257">
    <property type="entry name" value="PROKAR_LIPOPROTEIN"/>
    <property type="match status" value="1"/>
</dbReference>
<evidence type="ECO:0000313" key="5">
    <source>
        <dbReference type="Proteomes" id="UP001210809"/>
    </source>
</evidence>
<dbReference type="Gene3D" id="3.30.497.10">
    <property type="entry name" value="Antithrombin, subunit I, domain 2"/>
    <property type="match status" value="1"/>
</dbReference>
<comment type="caution">
    <text evidence="4">The sequence shown here is derived from an EMBL/GenBank/DDBJ whole genome shotgun (WGS) entry which is preliminary data.</text>
</comment>
<dbReference type="GO" id="GO:0005615">
    <property type="term" value="C:extracellular space"/>
    <property type="evidence" value="ECO:0007669"/>
    <property type="project" value="InterPro"/>
</dbReference>
<dbReference type="InterPro" id="IPR023795">
    <property type="entry name" value="Serpin_CS"/>
</dbReference>
<dbReference type="PANTHER" id="PTHR11461">
    <property type="entry name" value="SERINE PROTEASE INHIBITOR, SERPIN"/>
    <property type="match status" value="1"/>
</dbReference>
<feature type="chain" id="PRO_5043498953" evidence="2">
    <location>
        <begin position="24"/>
        <end position="411"/>
    </location>
</feature>
<keyword evidence="2" id="KW-0732">Signal</keyword>
<reference evidence="4" key="1">
    <citation type="submission" date="2023-01" db="EMBL/GenBank/DDBJ databases">
        <title>Human gut microbiome strain richness.</title>
        <authorList>
            <person name="Chen-Liaw A."/>
        </authorList>
    </citation>
    <scope>NUCLEOTIDE SEQUENCE</scope>
    <source>
        <strain evidence="4">1001283st1_G1_1001283B150217_161031</strain>
    </source>
</reference>
<feature type="domain" description="Serpin" evidence="3">
    <location>
        <begin position="62"/>
        <end position="411"/>
    </location>
</feature>
<evidence type="ECO:0000256" key="2">
    <source>
        <dbReference type="SAM" id="SignalP"/>
    </source>
</evidence>
<evidence type="ECO:0000259" key="3">
    <source>
        <dbReference type="SMART" id="SM00093"/>
    </source>
</evidence>
<gene>
    <name evidence="4" type="ORF">PNE09_12735</name>
</gene>
<dbReference type="Proteomes" id="UP001210809">
    <property type="component" value="Unassembled WGS sequence"/>
</dbReference>
<dbReference type="GO" id="GO:0004867">
    <property type="term" value="F:serine-type endopeptidase inhibitor activity"/>
    <property type="evidence" value="ECO:0007669"/>
    <property type="project" value="InterPro"/>
</dbReference>
<dbReference type="SUPFAM" id="SSF56574">
    <property type="entry name" value="Serpins"/>
    <property type="match status" value="1"/>
</dbReference>
<dbReference type="InterPro" id="IPR036186">
    <property type="entry name" value="Serpin_sf"/>
</dbReference>
<dbReference type="InterPro" id="IPR042178">
    <property type="entry name" value="Serpin_sf_1"/>
</dbReference>
<dbReference type="CDD" id="cd19589">
    <property type="entry name" value="serpin_tengpin-like"/>
    <property type="match status" value="1"/>
</dbReference>